<keyword evidence="12" id="KW-1185">Reference proteome</keyword>
<evidence type="ECO:0000256" key="8">
    <source>
        <dbReference type="ARBA" id="ARBA00023157"/>
    </source>
</evidence>
<dbReference type="Pfam" id="PF07884">
    <property type="entry name" value="VKOR"/>
    <property type="match status" value="1"/>
</dbReference>
<dbReference type="Gene3D" id="1.20.1440.130">
    <property type="entry name" value="VKOR domain"/>
    <property type="match status" value="1"/>
</dbReference>
<sequence length="262" mass="27472">MAAAGLLLTGYLTALAWRGAAPALCTAGSGCDAIQSSAWSTLLGLPLALWGFGLYALVALAAATGRSALARWRWLSRLSLLGLAISVLLTVVGWIDVGASCVWCLLSLLLWVALFAWVHARRPAGAPGRAGWTSWWLGNGLVAAAAMALIVVSGSGVLDRRPEDPRVAGLVDHLDAIGATYYGASWCANCRKQTRMFGASASRLPYVECTPEGRGGPVAGACARAGVGAYPTWVIHGLHHPGLKTPEELAQLSGYVWPARRE</sequence>
<keyword evidence="9" id="KW-0676">Redox-active center</keyword>
<dbReference type="SUPFAM" id="SSF52833">
    <property type="entry name" value="Thioredoxin-like"/>
    <property type="match status" value="1"/>
</dbReference>
<evidence type="ECO:0000256" key="3">
    <source>
        <dbReference type="ARBA" id="ARBA00022692"/>
    </source>
</evidence>
<name>A0A4Z1R7D0_9GAMM</name>
<evidence type="ECO:0000313" key="11">
    <source>
        <dbReference type="EMBL" id="TKS55360.1"/>
    </source>
</evidence>
<evidence type="ECO:0000256" key="1">
    <source>
        <dbReference type="ARBA" id="ARBA00004141"/>
    </source>
</evidence>
<evidence type="ECO:0000256" key="6">
    <source>
        <dbReference type="ARBA" id="ARBA00023002"/>
    </source>
</evidence>
<accession>A0A4Z1R7D0</accession>
<dbReference type="GO" id="GO:0048038">
    <property type="term" value="F:quinone binding"/>
    <property type="evidence" value="ECO:0007669"/>
    <property type="project" value="UniProtKB-KW"/>
</dbReference>
<dbReference type="GO" id="GO:0016020">
    <property type="term" value="C:membrane"/>
    <property type="evidence" value="ECO:0007669"/>
    <property type="project" value="UniProtKB-SubCell"/>
</dbReference>
<dbReference type="OrthoDB" id="185994at2"/>
<dbReference type="InterPro" id="IPR044698">
    <property type="entry name" value="VKOR/LTO1"/>
</dbReference>
<feature type="domain" description="Vitamin K epoxide reductase" evidence="10">
    <location>
        <begin position="2"/>
        <end position="122"/>
    </location>
</feature>
<keyword evidence="6" id="KW-0560">Oxidoreductase</keyword>
<dbReference type="SMART" id="SM00756">
    <property type="entry name" value="VKc"/>
    <property type="match status" value="1"/>
</dbReference>
<keyword evidence="5" id="KW-1133">Transmembrane helix</keyword>
<keyword evidence="4" id="KW-0874">Quinone</keyword>
<dbReference type="InterPro" id="IPR038354">
    <property type="entry name" value="VKOR_sf"/>
</dbReference>
<dbReference type="PANTHER" id="PTHR34573:SF1">
    <property type="entry name" value="VITAMIN K EPOXIDE REDUCTASE DOMAIN-CONTAINING PROTEIN"/>
    <property type="match status" value="1"/>
</dbReference>
<evidence type="ECO:0000256" key="9">
    <source>
        <dbReference type="ARBA" id="ARBA00023284"/>
    </source>
</evidence>
<dbReference type="GO" id="GO:0016491">
    <property type="term" value="F:oxidoreductase activity"/>
    <property type="evidence" value="ECO:0007669"/>
    <property type="project" value="UniProtKB-KW"/>
</dbReference>
<evidence type="ECO:0000256" key="7">
    <source>
        <dbReference type="ARBA" id="ARBA00023136"/>
    </source>
</evidence>
<evidence type="ECO:0000313" key="12">
    <source>
        <dbReference type="Proteomes" id="UP000298681"/>
    </source>
</evidence>
<evidence type="ECO:0000256" key="2">
    <source>
        <dbReference type="ARBA" id="ARBA00006214"/>
    </source>
</evidence>
<evidence type="ECO:0000256" key="4">
    <source>
        <dbReference type="ARBA" id="ARBA00022719"/>
    </source>
</evidence>
<dbReference type="Proteomes" id="UP000298681">
    <property type="component" value="Unassembled WGS sequence"/>
</dbReference>
<keyword evidence="7" id="KW-0472">Membrane</keyword>
<reference evidence="11 12" key="1">
    <citation type="submission" date="2019-01" db="EMBL/GenBank/DDBJ databases">
        <authorList>
            <person name="Zhang S."/>
        </authorList>
    </citation>
    <scope>NUCLEOTIDE SEQUENCE [LARGE SCALE GENOMIC DNA]</scope>
    <source>
        <strain evidence="11 12">1626</strain>
    </source>
</reference>
<dbReference type="EMBL" id="SPUH01000001">
    <property type="protein sequence ID" value="TKS55360.1"/>
    <property type="molecule type" value="Genomic_DNA"/>
</dbReference>
<organism evidence="11 12">
    <name type="scientific">Luteimonas yindakuii</name>
    <dbReference type="NCBI Taxonomy" id="2565782"/>
    <lineage>
        <taxon>Bacteria</taxon>
        <taxon>Pseudomonadati</taxon>
        <taxon>Pseudomonadota</taxon>
        <taxon>Gammaproteobacteria</taxon>
        <taxon>Lysobacterales</taxon>
        <taxon>Lysobacteraceae</taxon>
        <taxon>Luteimonas</taxon>
    </lineage>
</organism>
<dbReference type="AlphaFoldDB" id="A0A4Z1R7D0"/>
<protein>
    <submittedName>
        <fullName evidence="11">Vitamin K epoxide reductase family protein</fullName>
    </submittedName>
</protein>
<dbReference type="InterPro" id="IPR036249">
    <property type="entry name" value="Thioredoxin-like_sf"/>
</dbReference>
<dbReference type="Gene3D" id="3.40.30.10">
    <property type="entry name" value="Glutaredoxin"/>
    <property type="match status" value="1"/>
</dbReference>
<keyword evidence="8" id="KW-1015">Disulfide bond</keyword>
<comment type="caution">
    <text evidence="11">The sequence shown here is derived from an EMBL/GenBank/DDBJ whole genome shotgun (WGS) entry which is preliminary data.</text>
</comment>
<comment type="similarity">
    <text evidence="2">Belongs to the VKOR family.</text>
</comment>
<keyword evidence="3" id="KW-0812">Transmembrane</keyword>
<proteinExistence type="inferred from homology"/>
<dbReference type="CDD" id="cd12916">
    <property type="entry name" value="VKOR_1"/>
    <property type="match status" value="1"/>
</dbReference>
<dbReference type="InterPro" id="IPR012932">
    <property type="entry name" value="VKOR"/>
</dbReference>
<evidence type="ECO:0000259" key="10">
    <source>
        <dbReference type="SMART" id="SM00756"/>
    </source>
</evidence>
<evidence type="ECO:0000256" key="5">
    <source>
        <dbReference type="ARBA" id="ARBA00022989"/>
    </source>
</evidence>
<comment type="subcellular location">
    <subcellularLocation>
        <location evidence="1">Membrane</location>
        <topology evidence="1">Multi-pass membrane protein</topology>
    </subcellularLocation>
</comment>
<dbReference type="PANTHER" id="PTHR34573">
    <property type="entry name" value="VKC DOMAIN-CONTAINING PROTEIN"/>
    <property type="match status" value="1"/>
</dbReference>
<gene>
    <name evidence="11" type="ORF">E4582_08365</name>
</gene>